<protein>
    <submittedName>
        <fullName evidence="1">DUF4783 domain-containing protein</fullName>
    </submittedName>
</protein>
<reference evidence="2" key="1">
    <citation type="journal article" date="2019" name="Int. J. Syst. Evol. Microbiol.">
        <title>The Global Catalogue of Microorganisms (GCM) 10K type strain sequencing project: providing services to taxonomists for standard genome sequencing and annotation.</title>
        <authorList>
            <consortium name="The Broad Institute Genomics Platform"/>
            <consortium name="The Broad Institute Genome Sequencing Center for Infectious Disease"/>
            <person name="Wu L."/>
            <person name="Ma J."/>
        </authorList>
    </citation>
    <scope>NUCLEOTIDE SEQUENCE [LARGE SCALE GENOMIC DNA]</scope>
    <source>
        <strain evidence="2">CCUG 60523</strain>
    </source>
</reference>
<accession>A0ABV8APU9</accession>
<dbReference type="RefSeq" id="WP_377905020.1">
    <property type="nucleotide sequence ID" value="NZ_JBHRZS010000006.1"/>
</dbReference>
<evidence type="ECO:0000313" key="1">
    <source>
        <dbReference type="EMBL" id="MFC3880033.1"/>
    </source>
</evidence>
<dbReference type="EMBL" id="JBHRZS010000006">
    <property type="protein sequence ID" value="MFC3880033.1"/>
    <property type="molecule type" value="Genomic_DNA"/>
</dbReference>
<dbReference type="Proteomes" id="UP001595805">
    <property type="component" value="Unassembled WGS sequence"/>
</dbReference>
<name>A0ABV8APU9_9BACT</name>
<sequence>MFILSILLSFFLHFGAAGVVSQADSVETIFAALDRGSSSDLAEYFDSSIQLNVNGQQGNYSKNQAEQVLKEFFKKNPPTSFSVVYKSENSTSLSSYVGDYQSNGGSYKVFLKVIDQKQQVRLYSLEFVSA</sequence>
<organism evidence="1 2">
    <name type="scientific">Algoriphagus namhaensis</name>
    <dbReference type="NCBI Taxonomy" id="915353"/>
    <lineage>
        <taxon>Bacteria</taxon>
        <taxon>Pseudomonadati</taxon>
        <taxon>Bacteroidota</taxon>
        <taxon>Cytophagia</taxon>
        <taxon>Cytophagales</taxon>
        <taxon>Cyclobacteriaceae</taxon>
        <taxon>Algoriphagus</taxon>
    </lineage>
</organism>
<dbReference type="Pfam" id="PF16022">
    <property type="entry name" value="DUF4783"/>
    <property type="match status" value="1"/>
</dbReference>
<comment type="caution">
    <text evidence="1">The sequence shown here is derived from an EMBL/GenBank/DDBJ whole genome shotgun (WGS) entry which is preliminary data.</text>
</comment>
<evidence type="ECO:0000313" key="2">
    <source>
        <dbReference type="Proteomes" id="UP001595805"/>
    </source>
</evidence>
<gene>
    <name evidence="1" type="ORF">ACFOSV_07595</name>
</gene>
<dbReference type="Gene3D" id="3.10.450.50">
    <property type="match status" value="1"/>
</dbReference>
<proteinExistence type="predicted"/>
<keyword evidence="2" id="KW-1185">Reference proteome</keyword>
<dbReference type="InterPro" id="IPR031977">
    <property type="entry name" value="DUF4783"/>
</dbReference>